<accession>A0A923T9T4</accession>
<dbReference type="Proteomes" id="UP000650081">
    <property type="component" value="Unassembled WGS sequence"/>
</dbReference>
<evidence type="ECO:0000313" key="3">
    <source>
        <dbReference type="Proteomes" id="UP000650081"/>
    </source>
</evidence>
<protein>
    <submittedName>
        <fullName evidence="2">Uncharacterized protein</fullName>
    </submittedName>
</protein>
<feature type="compositionally biased region" description="Polar residues" evidence="1">
    <location>
        <begin position="31"/>
        <end position="42"/>
    </location>
</feature>
<evidence type="ECO:0000313" key="2">
    <source>
        <dbReference type="EMBL" id="MBC6995874.1"/>
    </source>
</evidence>
<dbReference type="AlphaFoldDB" id="A0A923T9T4"/>
<keyword evidence="3" id="KW-1185">Reference proteome</keyword>
<reference evidence="2" key="1">
    <citation type="submission" date="2020-08" db="EMBL/GenBank/DDBJ databases">
        <title>Lewinella bacteria from marine environments.</title>
        <authorList>
            <person name="Zhong Y."/>
        </authorList>
    </citation>
    <scope>NUCLEOTIDE SEQUENCE</scope>
    <source>
        <strain evidence="2">KCTC 42187</strain>
    </source>
</reference>
<feature type="compositionally biased region" description="Basic and acidic residues" evidence="1">
    <location>
        <begin position="54"/>
        <end position="70"/>
    </location>
</feature>
<organism evidence="2 3">
    <name type="scientific">Neolewinella lacunae</name>
    <dbReference type="NCBI Taxonomy" id="1517758"/>
    <lineage>
        <taxon>Bacteria</taxon>
        <taxon>Pseudomonadati</taxon>
        <taxon>Bacteroidota</taxon>
        <taxon>Saprospiria</taxon>
        <taxon>Saprospirales</taxon>
        <taxon>Lewinellaceae</taxon>
        <taxon>Neolewinella</taxon>
    </lineage>
</organism>
<proteinExistence type="predicted"/>
<comment type="caution">
    <text evidence="2">The sequence shown here is derived from an EMBL/GenBank/DDBJ whole genome shotgun (WGS) entry which is preliminary data.</text>
</comment>
<dbReference type="RefSeq" id="WP_187467890.1">
    <property type="nucleotide sequence ID" value="NZ_JACSIT010000141.1"/>
</dbReference>
<feature type="region of interest" description="Disordered" evidence="1">
    <location>
        <begin position="28"/>
        <end position="70"/>
    </location>
</feature>
<evidence type="ECO:0000256" key="1">
    <source>
        <dbReference type="SAM" id="MobiDB-lite"/>
    </source>
</evidence>
<name>A0A923T9T4_9BACT</name>
<gene>
    <name evidence="2" type="ORF">H9S92_17030</name>
</gene>
<dbReference type="EMBL" id="JACSIT010000141">
    <property type="protein sequence ID" value="MBC6995874.1"/>
    <property type="molecule type" value="Genomic_DNA"/>
</dbReference>
<sequence length="70" mass="7822">MAPDFKVFSPDLLSAMEQLEKRFEPLEGTQIIENGNSFTPPSKDSLKLPIKRSTRMENSKKGDGPLGNKE</sequence>